<comment type="caution">
    <text evidence="5">The sequence shown here is derived from an EMBL/GenBank/DDBJ whole genome shotgun (WGS) entry which is preliminary data.</text>
</comment>
<keyword evidence="6" id="KW-1185">Reference proteome</keyword>
<dbReference type="InterPro" id="IPR001387">
    <property type="entry name" value="Cro/C1-type_HTH"/>
</dbReference>
<dbReference type="PANTHER" id="PTHR40661">
    <property type="match status" value="1"/>
</dbReference>
<dbReference type="Proteomes" id="UP000245712">
    <property type="component" value="Unassembled WGS sequence"/>
</dbReference>
<keyword evidence="2" id="KW-0238">DNA-binding</keyword>
<organism evidence="5 6">
    <name type="scientific">Paraburkholderia unamae</name>
    <dbReference type="NCBI Taxonomy" id="219649"/>
    <lineage>
        <taxon>Bacteria</taxon>
        <taxon>Pseudomonadati</taxon>
        <taxon>Pseudomonadota</taxon>
        <taxon>Betaproteobacteria</taxon>
        <taxon>Burkholderiales</taxon>
        <taxon>Burkholderiaceae</taxon>
        <taxon>Paraburkholderia</taxon>
    </lineage>
</organism>
<name>A0ABX5KTI4_9BURK</name>
<evidence type="ECO:0000256" key="3">
    <source>
        <dbReference type="ARBA" id="ARBA00023163"/>
    </source>
</evidence>
<dbReference type="SMART" id="SM00530">
    <property type="entry name" value="HTH_XRE"/>
    <property type="match status" value="1"/>
</dbReference>
<dbReference type="Pfam" id="PF00717">
    <property type="entry name" value="Peptidase_S24"/>
    <property type="match status" value="1"/>
</dbReference>
<dbReference type="SUPFAM" id="SSF51306">
    <property type="entry name" value="LexA/Signal peptidase"/>
    <property type="match status" value="1"/>
</dbReference>
<dbReference type="CDD" id="cd06529">
    <property type="entry name" value="S24_LexA-like"/>
    <property type="match status" value="1"/>
</dbReference>
<dbReference type="PROSITE" id="PS50943">
    <property type="entry name" value="HTH_CROC1"/>
    <property type="match status" value="1"/>
</dbReference>
<evidence type="ECO:0000313" key="6">
    <source>
        <dbReference type="Proteomes" id="UP000245712"/>
    </source>
</evidence>
<dbReference type="CDD" id="cd00093">
    <property type="entry name" value="HTH_XRE"/>
    <property type="match status" value="1"/>
</dbReference>
<evidence type="ECO:0000256" key="1">
    <source>
        <dbReference type="ARBA" id="ARBA00023015"/>
    </source>
</evidence>
<keyword evidence="3" id="KW-0804">Transcription</keyword>
<proteinExistence type="predicted"/>
<sequence>MSTLEERIRTVLSETGVEQLALAEAAGVTKSAVSQWLDGKIKSLKLEYAVGIQEKYGYSAIWLVLGKGEKMVPGIHPDDPFNPIPLPPGRRIPVVGTAQLGDNGFWAELEYPVGHGDGYLDFPSGDKDAYGIRCRGDSMLPRIKDGEYVIIEPNRKIENGDEVLVKSSDGRVMIKLFLYSAQGRSHFMSVNEAHKPIAIDSKEIERLHFVAAIVKPSRWLHG</sequence>
<dbReference type="InterPro" id="IPR039418">
    <property type="entry name" value="LexA-like"/>
</dbReference>
<accession>A0ABX5KTI4</accession>
<dbReference type="EMBL" id="QEOB01000005">
    <property type="protein sequence ID" value="PVX84326.1"/>
    <property type="molecule type" value="Genomic_DNA"/>
</dbReference>
<dbReference type="Gene3D" id="2.10.109.10">
    <property type="entry name" value="Umud Fragment, subunit A"/>
    <property type="match status" value="1"/>
</dbReference>
<dbReference type="PANTHER" id="PTHR40661:SF3">
    <property type="entry name" value="FELS-1 PROPHAGE TRANSCRIPTIONAL REGULATOR"/>
    <property type="match status" value="1"/>
</dbReference>
<dbReference type="InterPro" id="IPR010982">
    <property type="entry name" value="Lambda_DNA-bd_dom_sf"/>
</dbReference>
<reference evidence="5 6" key="1">
    <citation type="submission" date="2018-05" db="EMBL/GenBank/DDBJ databases">
        <title>Genomic Encyclopedia of Type Strains, Phase IV (KMG-V): Genome sequencing to study the core and pangenomes of soil and plant-associated prokaryotes.</title>
        <authorList>
            <person name="Whitman W."/>
        </authorList>
    </citation>
    <scope>NUCLEOTIDE SEQUENCE [LARGE SCALE GENOMIC DNA]</scope>
    <source>
        <strain evidence="5 6">SCZa-39</strain>
    </source>
</reference>
<dbReference type="InterPro" id="IPR015927">
    <property type="entry name" value="Peptidase_S24_S26A/B/C"/>
</dbReference>
<evidence type="ECO:0000259" key="4">
    <source>
        <dbReference type="PROSITE" id="PS50943"/>
    </source>
</evidence>
<evidence type="ECO:0000256" key="2">
    <source>
        <dbReference type="ARBA" id="ARBA00023125"/>
    </source>
</evidence>
<gene>
    <name evidence="5" type="ORF">C7402_105167</name>
</gene>
<protein>
    <submittedName>
        <fullName evidence="5">Phage repressor protein C with HTH and peptisase S24 domain</fullName>
    </submittedName>
</protein>
<dbReference type="InterPro" id="IPR036286">
    <property type="entry name" value="LexA/Signal_pep-like_sf"/>
</dbReference>
<feature type="domain" description="HTH cro/C1-type" evidence="4">
    <location>
        <begin position="8"/>
        <end position="63"/>
    </location>
</feature>
<dbReference type="Gene3D" id="1.10.260.40">
    <property type="entry name" value="lambda repressor-like DNA-binding domains"/>
    <property type="match status" value="1"/>
</dbReference>
<evidence type="ECO:0000313" key="5">
    <source>
        <dbReference type="EMBL" id="PVX84326.1"/>
    </source>
</evidence>
<keyword evidence="1" id="KW-0805">Transcription regulation</keyword>
<dbReference type="SUPFAM" id="SSF47413">
    <property type="entry name" value="lambda repressor-like DNA-binding domains"/>
    <property type="match status" value="1"/>
</dbReference>